<dbReference type="PROSITE" id="PS50026">
    <property type="entry name" value="EGF_3"/>
    <property type="match status" value="2"/>
</dbReference>
<feature type="disulfide bond" evidence="8">
    <location>
        <begin position="89"/>
        <end position="116"/>
    </location>
</feature>
<feature type="domain" description="Sushi" evidence="11">
    <location>
        <begin position="520"/>
        <end position="581"/>
    </location>
</feature>
<sequence>MGPGGVVDIADATVGIPEHAAKLLRNKGTFSCNTGYRLSGSSSRSCSSSGRWSGSTASCLRISCPYVSPPAHCSMIGGTSYGDVLTFTCNTGFRLTGSSRLTCGSSGRWSSSPPTCNKVVCPPPDVPPNCDVNGGRTYGDTVTYTCNVGYRLDGTGTRVCLATGVWGDTAPRCEMVQCTRLNPPTQGTMNGGNNYNNTVFFTCAEGYILSGSSNRTCQADGLWSGTQPTCSALECPELDAPLNCDKTGGTYVGSFLVFFCHNGYDITGGDFMRTCEPDQTWSGTQPTCQLYTGVQCPTMSPILNGQMSGGTLYGQMISFLCNSGYELSGSSSRVCQSDSSWSGIQPSCIPMNCTELIPPPDGAIDGGNLLGDAAVYSCAEGYEIQGSVVRFCMPDQTWSGEETTCQRKECTQLDPPHNGGINGTNYFGDTVIFDCDVGYSLVGSRGVVWRNGRLFRPEPSGPGFESPDATDKYSAQLSCRLQMASPFGDTASYTCYPGYELAGSSTQTCQADGTWSGTAPTCARKQCAPLNAPANGDMTGGYFYGDQVTFSCAIGFQLNNSDVRVCGDNGIWSGEQPTCEDVECSLLPTPSNSNMIVSGVSFGDTANITCEPGYDLVSGDTVRTYQASGEWSGTPGLCQKKCYVQPSLQYGTYNGTICYNETISIQCEEGYCFGSTALISCNLGYKLNGDADILYCNSSGVWEGEIQTCERITCGDPGEVRNALRILTGTFYGDTVTYICDPGFLLVGNETHVCNEDGYWGVPPFCEANSLCNRTHLSVPKDGSKVCFDSPQGTTPVEYCQMHCNSPLVYSASTSMYECSVETSWRWQVRQVYSGITLFSVVSVGECSPPLDSFALITVGGLIITAGQPLDMQAIADEMKYQLGLLGLCNSPCEAMELQELVQVGGLSLSVGGQTLSVADNGITISNPSLGCKDGEIKQGVDCYMDECADPNICPNAMCINRPGSYSCQCLPGYEGPVCADIDECRYAGFCPDHSICTNTDGDYYCTCLQGYQGDNCEDCTMYDGKCYIMSDTRGTFVDAETKCAEEGGILATVKDQQVQDFLVQLLSVSNKDVWIGLTDQDVEGQFVWADGTPLVYSNWAPGEPNGDDTTNCVHLWPLANFRWHDMPCGRSNYYICQYNMA</sequence>
<dbReference type="PROSITE" id="PS01187">
    <property type="entry name" value="EGF_CA"/>
    <property type="match status" value="1"/>
</dbReference>
<protein>
    <submittedName>
        <fullName evidence="12">CSMD1 protein</fullName>
    </submittedName>
</protein>
<feature type="disulfide bond" evidence="7">
    <location>
        <begin position="970"/>
        <end position="979"/>
    </location>
</feature>
<dbReference type="SMART" id="SM00034">
    <property type="entry name" value="CLECT"/>
    <property type="match status" value="1"/>
</dbReference>
<feature type="domain" description="Sushi" evidence="11">
    <location>
        <begin position="351"/>
        <end position="407"/>
    </location>
</feature>
<dbReference type="PROSITE" id="PS00022">
    <property type="entry name" value="EGF_1"/>
    <property type="match status" value="2"/>
</dbReference>
<dbReference type="PANTHER" id="PTHR19325:SF575">
    <property type="entry name" value="LOCOMOTION-RELATED PROTEIN HIKARU GENKI"/>
    <property type="match status" value="1"/>
</dbReference>
<evidence type="ECO:0000256" key="7">
    <source>
        <dbReference type="PROSITE-ProRule" id="PRU00076"/>
    </source>
</evidence>
<dbReference type="SUPFAM" id="SSF56436">
    <property type="entry name" value="C-type lectin-like"/>
    <property type="match status" value="1"/>
</dbReference>
<dbReference type="Gene3D" id="2.10.25.10">
    <property type="entry name" value="Laminin"/>
    <property type="match status" value="2"/>
</dbReference>
<dbReference type="Pfam" id="PF07645">
    <property type="entry name" value="EGF_CA"/>
    <property type="match status" value="2"/>
</dbReference>
<reference evidence="12" key="1">
    <citation type="submission" date="2022-01" db="EMBL/GenBank/DDBJ databases">
        <authorList>
            <person name="Braso-Vives M."/>
        </authorList>
    </citation>
    <scope>NUCLEOTIDE SEQUENCE</scope>
</reference>
<keyword evidence="2 8" id="KW-0768">Sushi</keyword>
<dbReference type="Gene3D" id="2.10.70.10">
    <property type="entry name" value="Complement Module, domain 1"/>
    <property type="match status" value="13"/>
</dbReference>
<evidence type="ECO:0000256" key="8">
    <source>
        <dbReference type="PROSITE-ProRule" id="PRU00302"/>
    </source>
</evidence>
<dbReference type="InterPro" id="IPR018097">
    <property type="entry name" value="EGF_Ca-bd_CS"/>
</dbReference>
<evidence type="ECO:0000256" key="6">
    <source>
        <dbReference type="ARBA" id="ARBA00023180"/>
    </source>
</evidence>
<keyword evidence="3" id="KW-0732">Signal</keyword>
<keyword evidence="1 7" id="KW-0245">EGF-like domain</keyword>
<dbReference type="Gene3D" id="3.10.100.10">
    <property type="entry name" value="Mannose-Binding Protein A, subunit A"/>
    <property type="match status" value="1"/>
</dbReference>
<evidence type="ECO:0000256" key="1">
    <source>
        <dbReference type="ARBA" id="ARBA00022536"/>
    </source>
</evidence>
<dbReference type="PROSITE" id="PS50041">
    <property type="entry name" value="C_TYPE_LECTIN_2"/>
    <property type="match status" value="1"/>
</dbReference>
<feature type="disulfide bond" evidence="8">
    <location>
        <begin position="203"/>
        <end position="230"/>
    </location>
</feature>
<feature type="domain" description="Sushi" evidence="11">
    <location>
        <begin position="176"/>
        <end position="232"/>
    </location>
</feature>
<dbReference type="InterPro" id="IPR016186">
    <property type="entry name" value="C-type_lectin-like/link_sf"/>
</dbReference>
<feature type="domain" description="Sushi" evidence="11">
    <location>
        <begin position="1"/>
        <end position="61"/>
    </location>
</feature>
<feature type="disulfide bond" evidence="7">
    <location>
        <begin position="1008"/>
        <end position="1017"/>
    </location>
</feature>
<dbReference type="InterPro" id="IPR049883">
    <property type="entry name" value="NOTCH1_EGF-like"/>
</dbReference>
<dbReference type="GO" id="GO:0005509">
    <property type="term" value="F:calcium ion binding"/>
    <property type="evidence" value="ECO:0007669"/>
    <property type="project" value="InterPro"/>
</dbReference>
<dbReference type="PROSITE" id="PS00010">
    <property type="entry name" value="ASX_HYDROXYL"/>
    <property type="match status" value="2"/>
</dbReference>
<name>A0A8J9Z6J8_BRALA</name>
<dbReference type="InterPro" id="IPR035976">
    <property type="entry name" value="Sushi/SCR/CCP_sf"/>
</dbReference>
<dbReference type="CDD" id="cd00033">
    <property type="entry name" value="CCP"/>
    <property type="match status" value="11"/>
</dbReference>
<dbReference type="InterPro" id="IPR000152">
    <property type="entry name" value="EGF-type_Asp/Asn_hydroxyl_site"/>
</dbReference>
<keyword evidence="4" id="KW-0677">Repeat</keyword>
<dbReference type="CDD" id="cd00054">
    <property type="entry name" value="EGF_CA"/>
    <property type="match status" value="2"/>
</dbReference>
<feature type="disulfide bond" evidence="8">
    <location>
        <begin position="552"/>
        <end position="579"/>
    </location>
</feature>
<evidence type="ECO:0000259" key="11">
    <source>
        <dbReference type="PROSITE" id="PS50923"/>
    </source>
</evidence>
<feature type="disulfide bond" evidence="8">
    <location>
        <begin position="378"/>
        <end position="405"/>
    </location>
</feature>
<dbReference type="SMART" id="SM00032">
    <property type="entry name" value="CCP"/>
    <property type="match status" value="13"/>
</dbReference>
<dbReference type="PROSITE" id="PS50923">
    <property type="entry name" value="SUSHI"/>
    <property type="match status" value="11"/>
</dbReference>
<dbReference type="EMBL" id="OV696701">
    <property type="protein sequence ID" value="CAH1248684.1"/>
    <property type="molecule type" value="Genomic_DNA"/>
</dbReference>
<keyword evidence="6" id="KW-0325">Glycoprotein</keyword>
<dbReference type="Pfam" id="PF00084">
    <property type="entry name" value="Sushi"/>
    <property type="match status" value="12"/>
</dbReference>
<keyword evidence="5 7" id="KW-1015">Disulfide bond</keyword>
<proteinExistence type="predicted"/>
<dbReference type="InterPro" id="IPR000436">
    <property type="entry name" value="Sushi_SCR_CCP_dom"/>
</dbReference>
<feature type="disulfide bond" evidence="8">
    <location>
        <begin position="146"/>
        <end position="173"/>
    </location>
</feature>
<organism evidence="12 13">
    <name type="scientific">Branchiostoma lanceolatum</name>
    <name type="common">Common lancelet</name>
    <name type="synonym">Amphioxus lanceolatum</name>
    <dbReference type="NCBI Taxonomy" id="7740"/>
    <lineage>
        <taxon>Eukaryota</taxon>
        <taxon>Metazoa</taxon>
        <taxon>Chordata</taxon>
        <taxon>Cephalochordata</taxon>
        <taxon>Leptocardii</taxon>
        <taxon>Amphioxiformes</taxon>
        <taxon>Branchiostomatidae</taxon>
        <taxon>Branchiostoma</taxon>
    </lineage>
</organism>
<dbReference type="InterPro" id="IPR001304">
    <property type="entry name" value="C-type_lectin-like"/>
</dbReference>
<dbReference type="SMART" id="SM00181">
    <property type="entry name" value="EGF"/>
    <property type="match status" value="2"/>
</dbReference>
<feature type="domain" description="EGF-like" evidence="9">
    <location>
        <begin position="981"/>
        <end position="1018"/>
    </location>
</feature>
<dbReference type="InterPro" id="IPR016187">
    <property type="entry name" value="CTDL_fold"/>
</dbReference>
<feature type="domain" description="Sushi" evidence="11">
    <location>
        <begin position="712"/>
        <end position="768"/>
    </location>
</feature>
<evidence type="ECO:0000259" key="9">
    <source>
        <dbReference type="PROSITE" id="PS50026"/>
    </source>
</evidence>
<comment type="caution">
    <text evidence="7">Lacks conserved residue(s) required for the propagation of feature annotation.</text>
</comment>
<dbReference type="InterPro" id="IPR018378">
    <property type="entry name" value="C-type_lectin_CS"/>
</dbReference>
<dbReference type="CDD" id="cd00037">
    <property type="entry name" value="CLECT"/>
    <property type="match status" value="1"/>
</dbReference>
<evidence type="ECO:0000259" key="10">
    <source>
        <dbReference type="PROSITE" id="PS50041"/>
    </source>
</evidence>
<evidence type="ECO:0000256" key="4">
    <source>
        <dbReference type="ARBA" id="ARBA00022737"/>
    </source>
</evidence>
<dbReference type="PANTHER" id="PTHR19325">
    <property type="entry name" value="COMPLEMENT COMPONENT-RELATED SUSHI DOMAIN-CONTAINING"/>
    <property type="match status" value="1"/>
</dbReference>
<dbReference type="SUPFAM" id="SSF57196">
    <property type="entry name" value="EGF/Laminin"/>
    <property type="match status" value="2"/>
</dbReference>
<evidence type="ECO:0000313" key="13">
    <source>
        <dbReference type="Proteomes" id="UP000838412"/>
    </source>
</evidence>
<feature type="disulfide bond" evidence="8">
    <location>
        <begin position="32"/>
        <end position="59"/>
    </location>
</feature>
<feature type="domain" description="EGF-like" evidence="9">
    <location>
        <begin position="944"/>
        <end position="980"/>
    </location>
</feature>
<dbReference type="Pfam" id="PF00059">
    <property type="entry name" value="Lectin_C"/>
    <property type="match status" value="1"/>
</dbReference>
<evidence type="ECO:0000256" key="2">
    <source>
        <dbReference type="ARBA" id="ARBA00022659"/>
    </source>
</evidence>
<feature type="domain" description="C-type lectin" evidence="10">
    <location>
        <begin position="1023"/>
        <end position="1138"/>
    </location>
</feature>
<dbReference type="AlphaFoldDB" id="A0A8J9Z6J8"/>
<dbReference type="PROSITE" id="PS00615">
    <property type="entry name" value="C_TYPE_LECTIN_1"/>
    <property type="match status" value="1"/>
</dbReference>
<evidence type="ECO:0000313" key="12">
    <source>
        <dbReference type="EMBL" id="CAH1248684.1"/>
    </source>
</evidence>
<dbReference type="InterPro" id="IPR001881">
    <property type="entry name" value="EGF-like_Ca-bd_dom"/>
</dbReference>
<feature type="domain" description="Sushi" evidence="11">
    <location>
        <begin position="233"/>
        <end position="290"/>
    </location>
</feature>
<evidence type="ECO:0000256" key="5">
    <source>
        <dbReference type="ARBA" id="ARBA00023157"/>
    </source>
</evidence>
<dbReference type="PROSITE" id="PS01186">
    <property type="entry name" value="EGF_2"/>
    <property type="match status" value="1"/>
</dbReference>
<dbReference type="SUPFAM" id="SSF57535">
    <property type="entry name" value="Complement control module/SCR domain"/>
    <property type="match status" value="12"/>
</dbReference>
<feature type="domain" description="Sushi" evidence="11">
    <location>
        <begin position="119"/>
        <end position="175"/>
    </location>
</feature>
<dbReference type="SMART" id="SM00179">
    <property type="entry name" value="EGF_CA"/>
    <property type="match status" value="2"/>
</dbReference>
<evidence type="ECO:0000256" key="3">
    <source>
        <dbReference type="ARBA" id="ARBA00022729"/>
    </source>
</evidence>
<dbReference type="OrthoDB" id="5804959at2759"/>
<accession>A0A8J9Z6J8</accession>
<feature type="domain" description="Sushi" evidence="11">
    <location>
        <begin position="656"/>
        <end position="711"/>
    </location>
</feature>
<feature type="domain" description="Sushi" evidence="11">
    <location>
        <begin position="582"/>
        <end position="640"/>
    </location>
</feature>
<keyword evidence="13" id="KW-1185">Reference proteome</keyword>
<dbReference type="InterPro" id="IPR000742">
    <property type="entry name" value="EGF"/>
</dbReference>
<dbReference type="Proteomes" id="UP000838412">
    <property type="component" value="Chromosome 16"/>
</dbReference>
<gene>
    <name evidence="12" type="primary">CSMD1</name>
    <name evidence="12" type="ORF">BLAG_LOCUS9997</name>
</gene>
<feature type="domain" description="Sushi" evidence="11">
    <location>
        <begin position="294"/>
        <end position="350"/>
    </location>
</feature>
<feature type="disulfide bond" evidence="8">
    <location>
        <begin position="321"/>
        <end position="348"/>
    </location>
</feature>
<dbReference type="InterPro" id="IPR050350">
    <property type="entry name" value="Compl-Cell_Adhes-Reg"/>
</dbReference>
<feature type="domain" description="Sushi" evidence="11">
    <location>
        <begin position="62"/>
        <end position="118"/>
    </location>
</feature>